<reference evidence="13 14" key="1">
    <citation type="submission" date="2016-10" db="EMBL/GenBank/DDBJ databases">
        <title>Genome sequence of Streptomyces gilvigriseus MUSC 26.</title>
        <authorList>
            <person name="Lee L.-H."/>
            <person name="Ser H.-L."/>
        </authorList>
    </citation>
    <scope>NUCLEOTIDE SEQUENCE [LARGE SCALE GENOMIC DNA]</scope>
    <source>
        <strain evidence="13 14">MUSC 26</strain>
    </source>
</reference>
<keyword evidence="12" id="KW-0732">Signal</keyword>
<evidence type="ECO:0000256" key="8">
    <source>
        <dbReference type="ARBA" id="ARBA00047417"/>
    </source>
</evidence>
<dbReference type="GO" id="GO:0006751">
    <property type="term" value="P:glutathione catabolic process"/>
    <property type="evidence" value="ECO:0007669"/>
    <property type="project" value="UniProtKB-UniRule"/>
</dbReference>
<dbReference type="InterPro" id="IPR006311">
    <property type="entry name" value="TAT_signal"/>
</dbReference>
<evidence type="ECO:0000256" key="2">
    <source>
        <dbReference type="ARBA" id="ARBA00001089"/>
    </source>
</evidence>
<organism evidence="13 14">
    <name type="scientific">Mangrovactinospora gilvigrisea</name>
    <dbReference type="NCBI Taxonomy" id="1428644"/>
    <lineage>
        <taxon>Bacteria</taxon>
        <taxon>Bacillati</taxon>
        <taxon>Actinomycetota</taxon>
        <taxon>Actinomycetes</taxon>
        <taxon>Kitasatosporales</taxon>
        <taxon>Streptomycetaceae</taxon>
        <taxon>Mangrovactinospora</taxon>
    </lineage>
</organism>
<dbReference type="Gene3D" id="1.10.246.130">
    <property type="match status" value="1"/>
</dbReference>
<dbReference type="Proteomes" id="UP000243342">
    <property type="component" value="Unassembled WGS sequence"/>
</dbReference>
<comment type="caution">
    <text evidence="13">The sequence shown here is derived from an EMBL/GenBank/DDBJ whole genome shotgun (WGS) entry which is preliminary data.</text>
</comment>
<dbReference type="InterPro" id="IPR029055">
    <property type="entry name" value="Ntn_hydrolases_N"/>
</dbReference>
<dbReference type="UniPathway" id="UPA00204"/>
<evidence type="ECO:0000256" key="12">
    <source>
        <dbReference type="SAM" id="SignalP"/>
    </source>
</evidence>
<dbReference type="EC" id="3.4.19.13" evidence="11"/>
<proteinExistence type="inferred from homology"/>
<keyword evidence="6 11" id="KW-0865">Zymogen</keyword>
<dbReference type="SUPFAM" id="SSF56235">
    <property type="entry name" value="N-terminal nucleophile aminohydrolases (Ntn hydrolases)"/>
    <property type="match status" value="1"/>
</dbReference>
<comment type="catalytic activity">
    <reaction evidence="1 11">
        <text>an S-substituted glutathione + H2O = an S-substituted L-cysteinylglycine + L-glutamate</text>
        <dbReference type="Rhea" id="RHEA:59468"/>
        <dbReference type="ChEBI" id="CHEBI:15377"/>
        <dbReference type="ChEBI" id="CHEBI:29985"/>
        <dbReference type="ChEBI" id="CHEBI:90779"/>
        <dbReference type="ChEBI" id="CHEBI:143103"/>
        <dbReference type="EC" id="3.4.19.13"/>
    </reaction>
</comment>
<dbReference type="PROSITE" id="PS51318">
    <property type="entry name" value="TAT"/>
    <property type="match status" value="1"/>
</dbReference>
<dbReference type="PANTHER" id="PTHR43199">
    <property type="entry name" value="GLUTATHIONE HYDROLASE"/>
    <property type="match status" value="1"/>
</dbReference>
<feature type="active site" description="Nucleophile" evidence="9">
    <location>
        <position position="412"/>
    </location>
</feature>
<dbReference type="InterPro" id="IPR043138">
    <property type="entry name" value="GGT_lsub"/>
</dbReference>
<dbReference type="Pfam" id="PF01019">
    <property type="entry name" value="G_glu_transpept"/>
    <property type="match status" value="1"/>
</dbReference>
<gene>
    <name evidence="13" type="ORF">BIV57_10290</name>
</gene>
<accession>A0A1J7BG75</accession>
<keyword evidence="7 11" id="KW-0012">Acyltransferase</keyword>
<dbReference type="EMBL" id="MLCF01000048">
    <property type="protein sequence ID" value="OIV37581.1"/>
    <property type="molecule type" value="Genomic_DNA"/>
</dbReference>
<evidence type="ECO:0000256" key="6">
    <source>
        <dbReference type="ARBA" id="ARBA00023145"/>
    </source>
</evidence>
<evidence type="ECO:0000256" key="11">
    <source>
        <dbReference type="RuleBase" id="RU368036"/>
    </source>
</evidence>
<evidence type="ECO:0000256" key="4">
    <source>
        <dbReference type="ARBA" id="ARBA00022679"/>
    </source>
</evidence>
<evidence type="ECO:0000256" key="1">
    <source>
        <dbReference type="ARBA" id="ARBA00001049"/>
    </source>
</evidence>
<dbReference type="InterPro" id="IPR043137">
    <property type="entry name" value="GGT_ssub_C"/>
</dbReference>
<protein>
    <recommendedName>
        <fullName evidence="11">Glutathione hydrolase proenzyme</fullName>
        <ecNumber evidence="11">2.3.2.2</ecNumber>
        <ecNumber evidence="11">3.4.19.13</ecNumber>
    </recommendedName>
    <component>
        <recommendedName>
            <fullName evidence="11">Glutathione hydrolase large chain</fullName>
        </recommendedName>
    </component>
    <component>
        <recommendedName>
            <fullName evidence="11">Glutathione hydrolase small chain</fullName>
        </recommendedName>
    </component>
</protein>
<dbReference type="RefSeq" id="WP_071656453.1">
    <property type="nucleotide sequence ID" value="NZ_MLCF01000048.1"/>
</dbReference>
<evidence type="ECO:0000313" key="14">
    <source>
        <dbReference type="Proteomes" id="UP000243342"/>
    </source>
</evidence>
<comment type="catalytic activity">
    <reaction evidence="2 11">
        <text>glutathione + H2O = L-cysteinylglycine + L-glutamate</text>
        <dbReference type="Rhea" id="RHEA:28807"/>
        <dbReference type="ChEBI" id="CHEBI:15377"/>
        <dbReference type="ChEBI" id="CHEBI:29985"/>
        <dbReference type="ChEBI" id="CHEBI:57925"/>
        <dbReference type="ChEBI" id="CHEBI:61694"/>
        <dbReference type="EC" id="3.4.19.13"/>
    </reaction>
</comment>
<dbReference type="InterPro" id="IPR051792">
    <property type="entry name" value="GGT_bact"/>
</dbReference>
<dbReference type="GO" id="GO:0006750">
    <property type="term" value="P:glutathione biosynthetic process"/>
    <property type="evidence" value="ECO:0007669"/>
    <property type="project" value="UniProtKB-KW"/>
</dbReference>
<comment type="PTM">
    <text evidence="11">Cleaved by autocatalysis into a large and a small subunit.</text>
</comment>
<evidence type="ECO:0000256" key="10">
    <source>
        <dbReference type="PIRSR" id="PIRSR600101-2"/>
    </source>
</evidence>
<feature type="binding site" evidence="10">
    <location>
        <position position="113"/>
    </location>
    <ligand>
        <name>L-glutamate</name>
        <dbReference type="ChEBI" id="CHEBI:29985"/>
    </ligand>
</feature>
<keyword evidence="14" id="KW-1185">Reference proteome</keyword>
<dbReference type="GO" id="GO:0103068">
    <property type="term" value="F:leukotriene C4 gamma-glutamyl transferase activity"/>
    <property type="evidence" value="ECO:0007669"/>
    <property type="project" value="UniProtKB-EC"/>
</dbReference>
<feature type="binding site" evidence="10">
    <location>
        <position position="454"/>
    </location>
    <ligand>
        <name>L-glutamate</name>
        <dbReference type="ChEBI" id="CHEBI:29985"/>
    </ligand>
</feature>
<dbReference type="PRINTS" id="PR01210">
    <property type="entry name" value="GGTRANSPTASE"/>
</dbReference>
<feature type="signal peptide" evidence="12">
    <location>
        <begin position="1"/>
        <end position="32"/>
    </location>
</feature>
<evidence type="ECO:0000256" key="3">
    <source>
        <dbReference type="ARBA" id="ARBA00009381"/>
    </source>
</evidence>
<evidence type="ECO:0000256" key="9">
    <source>
        <dbReference type="PIRSR" id="PIRSR600101-1"/>
    </source>
</evidence>
<keyword evidence="11" id="KW-0317">Glutathione biosynthesis</keyword>
<comment type="pathway">
    <text evidence="11">Sulfur metabolism; glutathione metabolism.</text>
</comment>
<feature type="chain" id="PRO_5009643201" description="Glutathione hydrolase proenzyme" evidence="12">
    <location>
        <begin position="33"/>
        <end position="601"/>
    </location>
</feature>
<evidence type="ECO:0000256" key="5">
    <source>
        <dbReference type="ARBA" id="ARBA00022801"/>
    </source>
</evidence>
<dbReference type="InterPro" id="IPR000101">
    <property type="entry name" value="GGT_peptidase"/>
</dbReference>
<evidence type="ECO:0000313" key="13">
    <source>
        <dbReference type="EMBL" id="OIV37581.1"/>
    </source>
</evidence>
<comment type="subunit">
    <text evidence="11">This enzyme consists of two polypeptide chains, which are synthesized in precursor form from a single polypeptide.</text>
</comment>
<dbReference type="EC" id="2.3.2.2" evidence="11"/>
<keyword evidence="5 11" id="KW-0378">Hydrolase</keyword>
<dbReference type="NCBIfam" id="TIGR00066">
    <property type="entry name" value="g_glut_trans"/>
    <property type="match status" value="1"/>
</dbReference>
<sequence length="601" mass="62063">MSQTRRTFLTATAATAATGLTGLLAAAPAAHADTPTPKSPLAVGEFGAVACVDADATDIGVAVLRGGGNAVDAAVATAAALGVAEPYSCGLGGGGYFVHYDAATRRVTTLDGRETAPALMGPTAFIDPSTGRPYPFATAVTSGLSVGTPGSPATWAEALRRWGTRPLARLLGPAIDLAEHGFVVDQTFHDQTSQNAARFATFPATAALYLPGGAPTPVGSRQRNPDLAATYRQLARRGIGWLYHGALAHEIAAASAKPPTAAGVSVLPGLLRPGDLARYRVLTPAPTHVRHAGLDVYSMGNSSSGGITSGLALNILKNFDLAAMSEAQWLHHYLEATRLAFADRNRWVGDPAYVTVPTAQLLSDAYARSRACLINPDRANPSPIAPGDPYHPYACGEVAKGQAGEPYEGRSTTHMVVTDRWGNTVSYTFTIEQTGGSGSVLPGRGFILNNEMTDFDFAPLFTGVPDPNLPAPGKRPRSAMSPTILLDSGRPRYAVGSPGGATIITTVLEILLRRLDLGEDLLSAVAAVRVSQRNSNPTQSEPAFDGSADAKALQALGDTFDSSAGEIGAATALEFLGGGLVKAVAEPVRRGGGAAAVVRPA</sequence>
<feature type="binding site" evidence="10">
    <location>
        <position position="500"/>
    </location>
    <ligand>
        <name>L-glutamate</name>
        <dbReference type="ChEBI" id="CHEBI:29985"/>
    </ligand>
</feature>
<evidence type="ECO:0000256" key="7">
    <source>
        <dbReference type="ARBA" id="ARBA00023315"/>
    </source>
</evidence>
<dbReference type="GO" id="GO:0036374">
    <property type="term" value="F:glutathione hydrolase activity"/>
    <property type="evidence" value="ECO:0007669"/>
    <property type="project" value="UniProtKB-UniRule"/>
</dbReference>
<keyword evidence="4 11" id="KW-0808">Transferase</keyword>
<comment type="catalytic activity">
    <reaction evidence="8 11">
        <text>an N-terminal (5-L-glutamyl)-[peptide] + an alpha-amino acid = 5-L-glutamyl amino acid + an N-terminal L-alpha-aminoacyl-[peptide]</text>
        <dbReference type="Rhea" id="RHEA:23904"/>
        <dbReference type="Rhea" id="RHEA-COMP:9780"/>
        <dbReference type="Rhea" id="RHEA-COMP:9795"/>
        <dbReference type="ChEBI" id="CHEBI:77644"/>
        <dbReference type="ChEBI" id="CHEBI:78597"/>
        <dbReference type="ChEBI" id="CHEBI:78599"/>
        <dbReference type="ChEBI" id="CHEBI:78608"/>
        <dbReference type="EC" id="2.3.2.2"/>
    </reaction>
</comment>
<comment type="similarity">
    <text evidence="3 11">Belongs to the gamma-glutamyltransferase family.</text>
</comment>
<name>A0A1J7BG75_9ACTN</name>
<dbReference type="Gene3D" id="3.60.20.40">
    <property type="match status" value="1"/>
</dbReference>
<dbReference type="PANTHER" id="PTHR43199:SF1">
    <property type="entry name" value="GLUTATHIONE HYDROLASE PROENZYME"/>
    <property type="match status" value="1"/>
</dbReference>
<dbReference type="OrthoDB" id="9781342at2"/>
<dbReference type="AlphaFoldDB" id="A0A1J7BG75"/>
<dbReference type="STRING" id="1428644.BIV57_10290"/>